<dbReference type="Proteomes" id="UP000254920">
    <property type="component" value="Unassembled WGS sequence"/>
</dbReference>
<keyword evidence="2" id="KW-1185">Reference proteome</keyword>
<evidence type="ECO:0000313" key="2">
    <source>
        <dbReference type="Proteomes" id="UP000254920"/>
    </source>
</evidence>
<accession>A0A381DJN4</accession>
<dbReference type="AlphaFoldDB" id="A0A381DJN4"/>
<name>A0A381DJN4_9BACT</name>
<evidence type="ECO:0000313" key="1">
    <source>
        <dbReference type="EMBL" id="SUX10701.1"/>
    </source>
</evidence>
<gene>
    <name evidence="1" type="ORF">NCTC12475_00908</name>
</gene>
<sequence length="51" mass="6150">MYFAKLNGINFNKDYFKKMENIVIKLAENSLSKEGLKEFLRIEFLNNEIKY</sequence>
<protein>
    <submittedName>
        <fullName evidence="1">Uncharacterized protein</fullName>
    </submittedName>
</protein>
<dbReference type="EMBL" id="UFVD01000001">
    <property type="protein sequence ID" value="SUX10701.1"/>
    <property type="molecule type" value="Genomic_DNA"/>
</dbReference>
<organism evidence="1 2">
    <name type="scientific">Campylobacter sputorum subsp. sputorum</name>
    <dbReference type="NCBI Taxonomy" id="32024"/>
    <lineage>
        <taxon>Bacteria</taxon>
        <taxon>Pseudomonadati</taxon>
        <taxon>Campylobacterota</taxon>
        <taxon>Epsilonproteobacteria</taxon>
        <taxon>Campylobacterales</taxon>
        <taxon>Campylobacteraceae</taxon>
        <taxon>Campylobacter</taxon>
    </lineage>
</organism>
<reference evidence="1 2" key="1">
    <citation type="submission" date="2018-06" db="EMBL/GenBank/DDBJ databases">
        <authorList>
            <consortium name="Pathogen Informatics"/>
            <person name="Doyle S."/>
        </authorList>
    </citation>
    <scope>NUCLEOTIDE SEQUENCE [LARGE SCALE GENOMIC DNA]</scope>
    <source>
        <strain evidence="1 2">NCTC12475</strain>
    </source>
</reference>
<proteinExistence type="predicted"/>